<comment type="similarity">
    <text evidence="5">Belongs to the PRA1 family.</text>
</comment>
<evidence type="ECO:0000313" key="7">
    <source>
        <dbReference type="Proteomes" id="UP000242875"/>
    </source>
</evidence>
<evidence type="ECO:0000256" key="1">
    <source>
        <dbReference type="ARBA" id="ARBA00004141"/>
    </source>
</evidence>
<dbReference type="PANTHER" id="PTHR19317:SF0">
    <property type="entry name" value="PRENYLATED RAB ACCEPTOR PROTEIN 1"/>
    <property type="match status" value="1"/>
</dbReference>
<keyword evidence="4 5" id="KW-0472">Membrane</keyword>
<dbReference type="GO" id="GO:0005794">
    <property type="term" value="C:Golgi apparatus"/>
    <property type="evidence" value="ECO:0007669"/>
    <property type="project" value="EnsemblFungi"/>
</dbReference>
<evidence type="ECO:0000256" key="3">
    <source>
        <dbReference type="ARBA" id="ARBA00022989"/>
    </source>
</evidence>
<dbReference type="Pfam" id="PF03208">
    <property type="entry name" value="PRA1"/>
    <property type="match status" value="1"/>
</dbReference>
<keyword evidence="2 5" id="KW-0812">Transmembrane</keyword>
<feature type="transmembrane region" description="Helical" evidence="5">
    <location>
        <begin position="127"/>
        <end position="160"/>
    </location>
</feature>
<comment type="subcellular location">
    <subcellularLocation>
        <location evidence="1 5">Membrane</location>
        <topology evidence="1 5">Multi-pass membrane protein</topology>
    </subcellularLocation>
</comment>
<dbReference type="PANTHER" id="PTHR19317">
    <property type="entry name" value="PRENYLATED RAB ACCEPTOR 1-RELATED"/>
    <property type="match status" value="1"/>
</dbReference>
<reference evidence="6 7" key="1">
    <citation type="journal article" date="2017" name="Mycologia">
        <title>Bifiguratus adelaidae, gen. et sp. nov., a new member of Mucoromycotina in endophytic and soil-dwelling habitats.</title>
        <authorList>
            <person name="Torres-Cruz T.J."/>
            <person name="Billingsley Tobias T.L."/>
            <person name="Almatruk M."/>
            <person name="Hesse C."/>
            <person name="Kuske C.R."/>
            <person name="Desiro A."/>
            <person name="Benucci G.M."/>
            <person name="Bonito G."/>
            <person name="Stajich J.E."/>
            <person name="Dunlap C."/>
            <person name="Arnold A.E."/>
            <person name="Porras-Alfaro A."/>
        </authorList>
    </citation>
    <scope>NUCLEOTIDE SEQUENCE [LARGE SCALE GENOMIC DNA]</scope>
    <source>
        <strain evidence="6 7">AZ0501</strain>
    </source>
</reference>
<dbReference type="OrthoDB" id="63113at2759"/>
<accession>A0A261Y694</accession>
<evidence type="ECO:0000256" key="4">
    <source>
        <dbReference type="ARBA" id="ARBA00023136"/>
    </source>
</evidence>
<name>A0A261Y694_9FUNG</name>
<sequence>MASSNTIQPSNSITIPLPSADDPRFAFISKFREERLGNLRPVSEFVDRNRLSKPNGFQDVARRWSYNLRYFQSNYFLIILALLVYVLITNAWLLLTVVFIMLALRFISSLGDEPLAIGGSVVTSKQLYAALIGASIVLLWISSAGSAVFWVIGAAAFVVLGHAAILEPGVEGDFASGAVQV</sequence>
<dbReference type="Proteomes" id="UP000242875">
    <property type="component" value="Unassembled WGS sequence"/>
</dbReference>
<keyword evidence="3 5" id="KW-1133">Transmembrane helix</keyword>
<dbReference type="InterPro" id="IPR004895">
    <property type="entry name" value="Prenylated_rab_accept_PRA1"/>
</dbReference>
<dbReference type="GO" id="GO:0005777">
    <property type="term" value="C:peroxisome"/>
    <property type="evidence" value="ECO:0007669"/>
    <property type="project" value="EnsemblFungi"/>
</dbReference>
<dbReference type="GO" id="GO:0016020">
    <property type="term" value="C:membrane"/>
    <property type="evidence" value="ECO:0007669"/>
    <property type="project" value="UniProtKB-SubCell"/>
</dbReference>
<dbReference type="GO" id="GO:0005783">
    <property type="term" value="C:endoplasmic reticulum"/>
    <property type="evidence" value="ECO:0007669"/>
    <property type="project" value="EnsemblFungi"/>
</dbReference>
<proteinExistence type="inferred from homology"/>
<organism evidence="6 7">
    <name type="scientific">Bifiguratus adelaidae</name>
    <dbReference type="NCBI Taxonomy" id="1938954"/>
    <lineage>
        <taxon>Eukaryota</taxon>
        <taxon>Fungi</taxon>
        <taxon>Fungi incertae sedis</taxon>
        <taxon>Mucoromycota</taxon>
        <taxon>Mucoromycotina</taxon>
        <taxon>Endogonomycetes</taxon>
        <taxon>Endogonales</taxon>
        <taxon>Endogonales incertae sedis</taxon>
        <taxon>Bifiguratus</taxon>
    </lineage>
</organism>
<evidence type="ECO:0000313" key="6">
    <source>
        <dbReference type="EMBL" id="OZJ06146.1"/>
    </source>
</evidence>
<comment type="caution">
    <text evidence="6">The sequence shown here is derived from an EMBL/GenBank/DDBJ whole genome shotgun (WGS) entry which is preliminary data.</text>
</comment>
<dbReference type="AlphaFoldDB" id="A0A261Y694"/>
<dbReference type="GO" id="GO:0006888">
    <property type="term" value="P:endoplasmic reticulum to Golgi vesicle-mediated transport"/>
    <property type="evidence" value="ECO:0007669"/>
    <property type="project" value="EnsemblFungi"/>
</dbReference>
<protein>
    <recommendedName>
        <fullName evidence="5">PRA1 family protein</fullName>
    </recommendedName>
</protein>
<feature type="transmembrane region" description="Helical" evidence="5">
    <location>
        <begin position="75"/>
        <end position="107"/>
    </location>
</feature>
<dbReference type="GO" id="GO:0030134">
    <property type="term" value="C:COPII-coated ER to Golgi transport vesicle"/>
    <property type="evidence" value="ECO:0007669"/>
    <property type="project" value="EnsemblFungi"/>
</dbReference>
<evidence type="ECO:0000256" key="2">
    <source>
        <dbReference type="ARBA" id="ARBA00022692"/>
    </source>
</evidence>
<evidence type="ECO:0000256" key="5">
    <source>
        <dbReference type="RuleBase" id="RU363107"/>
    </source>
</evidence>
<dbReference type="EMBL" id="MVBO01000006">
    <property type="protein sequence ID" value="OZJ06146.1"/>
    <property type="molecule type" value="Genomic_DNA"/>
</dbReference>
<keyword evidence="7" id="KW-1185">Reference proteome</keyword>
<gene>
    <name evidence="6" type="ORF">BZG36_00969</name>
</gene>